<protein>
    <submittedName>
        <fullName evidence="1">Uncharacterized protein</fullName>
    </submittedName>
</protein>
<sequence>MLNQFKDTEKYREAKNLHFIDYDDPIIKRPEIGMTPDEVREIWGNPIDIYRTETRYGISEQWVFAGYKYVYFEDGFVTAIQD</sequence>
<organism evidence="1 2">
    <name type="scientific">Niallia oryzisoli</name>
    <dbReference type="NCBI Taxonomy" id="1737571"/>
    <lineage>
        <taxon>Bacteria</taxon>
        <taxon>Bacillati</taxon>
        <taxon>Bacillota</taxon>
        <taxon>Bacilli</taxon>
        <taxon>Bacillales</taxon>
        <taxon>Bacillaceae</taxon>
        <taxon>Niallia</taxon>
    </lineage>
</organism>
<gene>
    <name evidence="1" type="ORF">R4Z09_14360</name>
</gene>
<reference evidence="1 2" key="1">
    <citation type="submission" date="2023-10" db="EMBL/GenBank/DDBJ databases">
        <title>Niallia locisalis sp.nov. isolated from a salt pond sample.</title>
        <authorList>
            <person name="Li X.-J."/>
            <person name="Dong L."/>
        </authorList>
    </citation>
    <scope>NUCLEOTIDE SEQUENCE [LARGE SCALE GENOMIC DNA]</scope>
    <source>
        <strain evidence="1 2">DSM 29761</strain>
    </source>
</reference>
<evidence type="ECO:0000313" key="2">
    <source>
        <dbReference type="Proteomes" id="UP001357223"/>
    </source>
</evidence>
<dbReference type="Proteomes" id="UP001357223">
    <property type="component" value="Chromosome"/>
</dbReference>
<proteinExistence type="predicted"/>
<dbReference type="RefSeq" id="WP_338452938.1">
    <property type="nucleotide sequence ID" value="NZ_CP137640.1"/>
</dbReference>
<evidence type="ECO:0000313" key="1">
    <source>
        <dbReference type="EMBL" id="WVX84066.1"/>
    </source>
</evidence>
<keyword evidence="2" id="KW-1185">Reference proteome</keyword>
<name>A0ABZ2CNX2_9BACI</name>
<dbReference type="EMBL" id="CP137640">
    <property type="protein sequence ID" value="WVX84066.1"/>
    <property type="molecule type" value="Genomic_DNA"/>
</dbReference>
<accession>A0ABZ2CNX2</accession>